<protein>
    <submittedName>
        <fullName evidence="2">Uncharacterized protein</fullName>
    </submittedName>
</protein>
<evidence type="ECO:0000256" key="1">
    <source>
        <dbReference type="SAM" id="MobiDB-lite"/>
    </source>
</evidence>
<gene>
    <name evidence="2" type="ORF">K491DRAFT_48291</name>
</gene>
<evidence type="ECO:0000313" key="2">
    <source>
        <dbReference type="EMBL" id="KAF2652416.1"/>
    </source>
</evidence>
<dbReference type="AlphaFoldDB" id="A0A6A6SXJ9"/>
<dbReference type="EMBL" id="MU004402">
    <property type="protein sequence ID" value="KAF2652416.1"/>
    <property type="molecule type" value="Genomic_DNA"/>
</dbReference>
<proteinExistence type="predicted"/>
<organism evidence="2 3">
    <name type="scientific">Lophiostoma macrostomum CBS 122681</name>
    <dbReference type="NCBI Taxonomy" id="1314788"/>
    <lineage>
        <taxon>Eukaryota</taxon>
        <taxon>Fungi</taxon>
        <taxon>Dikarya</taxon>
        <taxon>Ascomycota</taxon>
        <taxon>Pezizomycotina</taxon>
        <taxon>Dothideomycetes</taxon>
        <taxon>Pleosporomycetidae</taxon>
        <taxon>Pleosporales</taxon>
        <taxon>Lophiostomataceae</taxon>
        <taxon>Lophiostoma</taxon>
    </lineage>
</organism>
<accession>A0A6A6SXJ9</accession>
<feature type="compositionally biased region" description="Basic residues" evidence="1">
    <location>
        <begin position="67"/>
        <end position="88"/>
    </location>
</feature>
<keyword evidence="3" id="KW-1185">Reference proteome</keyword>
<name>A0A6A6SXJ9_9PLEO</name>
<evidence type="ECO:0000313" key="3">
    <source>
        <dbReference type="Proteomes" id="UP000799324"/>
    </source>
</evidence>
<reference evidence="2" key="1">
    <citation type="journal article" date="2020" name="Stud. Mycol.">
        <title>101 Dothideomycetes genomes: a test case for predicting lifestyles and emergence of pathogens.</title>
        <authorList>
            <person name="Haridas S."/>
            <person name="Albert R."/>
            <person name="Binder M."/>
            <person name="Bloem J."/>
            <person name="Labutti K."/>
            <person name="Salamov A."/>
            <person name="Andreopoulos B."/>
            <person name="Baker S."/>
            <person name="Barry K."/>
            <person name="Bills G."/>
            <person name="Bluhm B."/>
            <person name="Cannon C."/>
            <person name="Castanera R."/>
            <person name="Culley D."/>
            <person name="Daum C."/>
            <person name="Ezra D."/>
            <person name="Gonzalez J."/>
            <person name="Henrissat B."/>
            <person name="Kuo A."/>
            <person name="Liang C."/>
            <person name="Lipzen A."/>
            <person name="Lutzoni F."/>
            <person name="Magnuson J."/>
            <person name="Mondo S."/>
            <person name="Nolan M."/>
            <person name="Ohm R."/>
            <person name="Pangilinan J."/>
            <person name="Park H.-J."/>
            <person name="Ramirez L."/>
            <person name="Alfaro M."/>
            <person name="Sun H."/>
            <person name="Tritt A."/>
            <person name="Yoshinaga Y."/>
            <person name="Zwiers L.-H."/>
            <person name="Turgeon B."/>
            <person name="Goodwin S."/>
            <person name="Spatafora J."/>
            <person name="Crous P."/>
            <person name="Grigoriev I."/>
        </authorList>
    </citation>
    <scope>NUCLEOTIDE SEQUENCE</scope>
    <source>
        <strain evidence="2">CBS 122681</strain>
    </source>
</reference>
<dbReference type="Proteomes" id="UP000799324">
    <property type="component" value="Unassembled WGS sequence"/>
</dbReference>
<feature type="region of interest" description="Disordered" evidence="1">
    <location>
        <begin position="129"/>
        <end position="151"/>
    </location>
</feature>
<sequence length="151" mass="16928">MRVDNQCTGIHIACSHRAARFTTFYWLECCHFAYEDSSAIDAPSSSLRSHGLQTIFLCGEGNDPEHRRGRHNLHGKPGHKVKHGGSRKSMRKQFAHARLVVYPRTWSRVVSLSRGPGLALAAINFQPSSTTAEQSTRRTPDAMRISSRIRS</sequence>
<feature type="region of interest" description="Disordered" evidence="1">
    <location>
        <begin position="66"/>
        <end position="88"/>
    </location>
</feature>